<evidence type="ECO:0000256" key="5">
    <source>
        <dbReference type="ARBA" id="ARBA00022750"/>
    </source>
</evidence>
<dbReference type="NCBIfam" id="TIGR00077">
    <property type="entry name" value="lspA"/>
    <property type="match status" value="1"/>
</dbReference>
<keyword evidence="7 9" id="KW-1133">Transmembrane helix</keyword>
<organism evidence="12 13">
    <name type="scientific">Petrocella atlantisensis</name>
    <dbReference type="NCBI Taxonomy" id="2173034"/>
    <lineage>
        <taxon>Bacteria</taxon>
        <taxon>Bacillati</taxon>
        <taxon>Bacillota</taxon>
        <taxon>Clostridia</taxon>
        <taxon>Lachnospirales</taxon>
        <taxon>Vallitaleaceae</taxon>
        <taxon>Petrocella</taxon>
    </lineage>
</organism>
<dbReference type="GO" id="GO:0006508">
    <property type="term" value="P:proteolysis"/>
    <property type="evidence" value="ECO:0007669"/>
    <property type="project" value="UniProtKB-KW"/>
</dbReference>
<evidence type="ECO:0000256" key="10">
    <source>
        <dbReference type="RuleBase" id="RU000594"/>
    </source>
</evidence>
<feature type="transmembrane region" description="Helical" evidence="9">
    <location>
        <begin position="87"/>
        <end position="105"/>
    </location>
</feature>
<dbReference type="EMBL" id="LR130778">
    <property type="protein sequence ID" value="VDN45979.1"/>
    <property type="molecule type" value="Genomic_DNA"/>
</dbReference>
<dbReference type="PRINTS" id="PR00781">
    <property type="entry name" value="LIPOSIGPTASE"/>
</dbReference>
<dbReference type="InterPro" id="IPR001872">
    <property type="entry name" value="Peptidase_A8"/>
</dbReference>
<evidence type="ECO:0000256" key="3">
    <source>
        <dbReference type="ARBA" id="ARBA00022670"/>
    </source>
</evidence>
<evidence type="ECO:0000313" key="13">
    <source>
        <dbReference type="Proteomes" id="UP000279029"/>
    </source>
</evidence>
<evidence type="ECO:0000256" key="11">
    <source>
        <dbReference type="RuleBase" id="RU004181"/>
    </source>
</evidence>
<evidence type="ECO:0000256" key="8">
    <source>
        <dbReference type="ARBA" id="ARBA00023136"/>
    </source>
</evidence>
<evidence type="ECO:0000256" key="7">
    <source>
        <dbReference type="ARBA" id="ARBA00022989"/>
    </source>
</evidence>
<name>A0A3P7RZ44_9FIRM</name>
<dbReference type="RefSeq" id="WP_125135562.1">
    <property type="nucleotide sequence ID" value="NZ_LR130778.1"/>
</dbReference>
<dbReference type="EC" id="3.4.23.36" evidence="9"/>
<keyword evidence="5 9" id="KW-0064">Aspartyl protease</keyword>
<comment type="catalytic activity">
    <reaction evidence="9 10">
        <text>Release of signal peptides from bacterial membrane prolipoproteins. Hydrolyzes -Xaa-Yaa-Zaa-|-(S,diacylglyceryl)Cys-, in which Xaa is hydrophobic (preferably Leu), and Yaa (Ala or Ser) and Zaa (Gly or Ala) have small, neutral side chains.</text>
        <dbReference type="EC" id="3.4.23.36"/>
    </reaction>
</comment>
<evidence type="ECO:0000256" key="9">
    <source>
        <dbReference type="HAMAP-Rule" id="MF_00161"/>
    </source>
</evidence>
<dbReference type="GO" id="GO:0005886">
    <property type="term" value="C:plasma membrane"/>
    <property type="evidence" value="ECO:0007669"/>
    <property type="project" value="UniProtKB-SubCell"/>
</dbReference>
<feature type="transmembrane region" description="Helical" evidence="9">
    <location>
        <begin position="59"/>
        <end position="80"/>
    </location>
</feature>
<dbReference type="PANTHER" id="PTHR33695:SF1">
    <property type="entry name" value="LIPOPROTEIN SIGNAL PEPTIDASE"/>
    <property type="match status" value="1"/>
</dbReference>
<dbReference type="UniPathway" id="UPA00665"/>
<comment type="pathway">
    <text evidence="9">Protein modification; lipoprotein biosynthesis (signal peptide cleavage).</text>
</comment>
<comment type="caution">
    <text evidence="9">Lacks conserved residue(s) required for the propagation of feature annotation.</text>
</comment>
<dbReference type="HAMAP" id="MF_00161">
    <property type="entry name" value="LspA"/>
    <property type="match status" value="1"/>
</dbReference>
<dbReference type="OrthoDB" id="9810259at2"/>
<keyword evidence="4 9" id="KW-0812">Transmembrane</keyword>
<comment type="subcellular location">
    <subcellularLocation>
        <location evidence="9">Cell membrane</location>
        <topology evidence="9">Multi-pass membrane protein</topology>
    </subcellularLocation>
</comment>
<dbReference type="GO" id="GO:0004190">
    <property type="term" value="F:aspartic-type endopeptidase activity"/>
    <property type="evidence" value="ECO:0007669"/>
    <property type="project" value="UniProtKB-UniRule"/>
</dbReference>
<evidence type="ECO:0000256" key="4">
    <source>
        <dbReference type="ARBA" id="ARBA00022692"/>
    </source>
</evidence>
<comment type="function">
    <text evidence="9 10">This protein specifically catalyzes the removal of signal peptides from prolipoproteins.</text>
</comment>
<feature type="active site" evidence="9">
    <location>
        <position position="115"/>
    </location>
</feature>
<dbReference type="AlphaFoldDB" id="A0A3P7RZ44"/>
<accession>A0A3P7RZ44</accession>
<feature type="active site" evidence="9">
    <location>
        <position position="131"/>
    </location>
</feature>
<dbReference type="Pfam" id="PF01252">
    <property type="entry name" value="Peptidase_A8"/>
    <property type="match status" value="1"/>
</dbReference>
<evidence type="ECO:0000256" key="2">
    <source>
        <dbReference type="ARBA" id="ARBA00022475"/>
    </source>
</evidence>
<dbReference type="PANTHER" id="PTHR33695">
    <property type="entry name" value="LIPOPROTEIN SIGNAL PEPTIDASE"/>
    <property type="match status" value="1"/>
</dbReference>
<evidence type="ECO:0000256" key="6">
    <source>
        <dbReference type="ARBA" id="ARBA00022801"/>
    </source>
</evidence>
<comment type="similarity">
    <text evidence="1 9 11">Belongs to the peptidase A8 family.</text>
</comment>
<reference evidence="12 13" key="1">
    <citation type="submission" date="2018-09" db="EMBL/GenBank/DDBJ databases">
        <authorList>
            <person name="Postec A."/>
        </authorList>
    </citation>
    <scope>NUCLEOTIDE SEQUENCE [LARGE SCALE GENOMIC DNA]</scope>
    <source>
        <strain evidence="12">70B-A</strain>
    </source>
</reference>
<dbReference type="KEGG" id="cbar:PATL70BA_0137"/>
<evidence type="ECO:0000256" key="1">
    <source>
        <dbReference type="ARBA" id="ARBA00006139"/>
    </source>
</evidence>
<proteinExistence type="inferred from homology"/>
<keyword evidence="6 9" id="KW-0378">Hydrolase</keyword>
<dbReference type="Proteomes" id="UP000279029">
    <property type="component" value="Chromosome"/>
</dbReference>
<evidence type="ECO:0000313" key="12">
    <source>
        <dbReference type="EMBL" id="VDN45979.1"/>
    </source>
</evidence>
<sequence length="165" mass="19446">MFIISIICIIALVGFDQWTKWLTIAHLKQQNDIVILEGIFKLTYVENRGAAFGMLQNQIIIFAIFTILTLLAMIVIYYILPREKSYFPLRVTMVLLFSGALGNFIDRMRNGFVVDMFHFHWFEFPVFNVADILVVVACFTLIYLVLFHYEEEDLDIKKWLRGRHE</sequence>
<keyword evidence="12" id="KW-0449">Lipoprotein</keyword>
<keyword evidence="8 9" id="KW-0472">Membrane</keyword>
<keyword evidence="13" id="KW-1185">Reference proteome</keyword>
<gene>
    <name evidence="9 12" type="primary">lspA</name>
    <name evidence="12" type="ORF">PATL70BA_0137</name>
</gene>
<keyword evidence="3 9" id="KW-0645">Protease</keyword>
<dbReference type="PROSITE" id="PS00855">
    <property type="entry name" value="SPASE_II"/>
    <property type="match status" value="1"/>
</dbReference>
<feature type="transmembrane region" description="Helical" evidence="9">
    <location>
        <begin position="125"/>
        <end position="149"/>
    </location>
</feature>
<protein>
    <recommendedName>
        <fullName evidence="9">Lipoprotein signal peptidase</fullName>
        <ecNumber evidence="9">3.4.23.36</ecNumber>
    </recommendedName>
    <alternativeName>
        <fullName evidence="9">Prolipoprotein signal peptidase</fullName>
    </alternativeName>
    <alternativeName>
        <fullName evidence="9">Signal peptidase II</fullName>
        <shortName evidence="9">SPase II</shortName>
    </alternativeName>
</protein>
<keyword evidence="2 9" id="KW-1003">Cell membrane</keyword>